<dbReference type="InterPro" id="IPR030381">
    <property type="entry name" value="G_DYNAMIN_dom"/>
</dbReference>
<dbReference type="GO" id="GO:0005886">
    <property type="term" value="C:plasma membrane"/>
    <property type="evidence" value="ECO:0007669"/>
    <property type="project" value="TreeGrafter"/>
</dbReference>
<proteinExistence type="predicted"/>
<dbReference type="GO" id="GO:0005737">
    <property type="term" value="C:cytoplasm"/>
    <property type="evidence" value="ECO:0007669"/>
    <property type="project" value="TreeGrafter"/>
</dbReference>
<evidence type="ECO:0000313" key="6">
    <source>
        <dbReference type="EMBL" id="PSR77675.1"/>
    </source>
</evidence>
<evidence type="ECO:0000256" key="3">
    <source>
        <dbReference type="SAM" id="MobiDB-lite"/>
    </source>
</evidence>
<feature type="region of interest" description="Disordered" evidence="3">
    <location>
        <begin position="572"/>
        <end position="660"/>
    </location>
</feature>
<dbReference type="GO" id="GO:0005525">
    <property type="term" value="F:GTP binding"/>
    <property type="evidence" value="ECO:0007669"/>
    <property type="project" value="InterPro"/>
</dbReference>
<keyword evidence="1" id="KW-0547">Nucleotide-binding</keyword>
<dbReference type="PANTHER" id="PTHR11566:SF131">
    <property type="entry name" value="GTPASE, PUTATIVE (AFU_ORTHOLOGUE AFUA_6G07630)-RELATED"/>
    <property type="match status" value="1"/>
</dbReference>
<dbReference type="STRING" id="98765.A0A2R6NVP9"/>
<reference evidence="6 7" key="1">
    <citation type="submission" date="2018-02" db="EMBL/GenBank/DDBJ databases">
        <title>Genome sequence of the basidiomycete white-rot fungus Phlebia centrifuga.</title>
        <authorList>
            <person name="Granchi Z."/>
            <person name="Peng M."/>
            <person name="de Vries R.P."/>
            <person name="Hilden K."/>
            <person name="Makela M.R."/>
            <person name="Grigoriev I."/>
            <person name="Riley R."/>
        </authorList>
    </citation>
    <scope>NUCLEOTIDE SEQUENCE [LARGE SCALE GENOMIC DNA]</scope>
    <source>
        <strain evidence="6 7">FBCC195</strain>
    </source>
</reference>
<evidence type="ECO:0000259" key="4">
    <source>
        <dbReference type="PROSITE" id="PS51388"/>
    </source>
</evidence>
<dbReference type="PROSITE" id="PS51388">
    <property type="entry name" value="GED"/>
    <property type="match status" value="1"/>
</dbReference>
<dbReference type="Pfam" id="PF00350">
    <property type="entry name" value="Dynamin_N"/>
    <property type="match status" value="1"/>
</dbReference>
<feature type="domain" description="GED" evidence="4">
    <location>
        <begin position="686"/>
        <end position="783"/>
    </location>
</feature>
<dbReference type="InterPro" id="IPR045063">
    <property type="entry name" value="Dynamin_N"/>
</dbReference>
<dbReference type="InterPro" id="IPR022812">
    <property type="entry name" value="Dynamin"/>
</dbReference>
<dbReference type="Pfam" id="PF01031">
    <property type="entry name" value="Dynamin_M"/>
    <property type="match status" value="1"/>
</dbReference>
<gene>
    <name evidence="6" type="ORF">PHLCEN_2v7733</name>
</gene>
<protein>
    <submittedName>
        <fullName evidence="6">Uncharacterized protein</fullName>
    </submittedName>
</protein>
<keyword evidence="2" id="KW-0342">GTP-binding</keyword>
<dbReference type="Gene3D" id="1.20.120.1240">
    <property type="entry name" value="Dynamin, middle domain"/>
    <property type="match status" value="1"/>
</dbReference>
<dbReference type="InterPro" id="IPR000375">
    <property type="entry name" value="Dynamin_stalk"/>
</dbReference>
<feature type="compositionally biased region" description="Basic residues" evidence="3">
    <location>
        <begin position="634"/>
        <end position="646"/>
    </location>
</feature>
<dbReference type="GO" id="GO:0003924">
    <property type="term" value="F:GTPase activity"/>
    <property type="evidence" value="ECO:0007669"/>
    <property type="project" value="InterPro"/>
</dbReference>
<dbReference type="EMBL" id="MLYV02000785">
    <property type="protein sequence ID" value="PSR77675.1"/>
    <property type="molecule type" value="Genomic_DNA"/>
</dbReference>
<accession>A0A2R6NVP9</accession>
<dbReference type="PANTHER" id="PTHR11566">
    <property type="entry name" value="DYNAMIN"/>
    <property type="match status" value="1"/>
</dbReference>
<dbReference type="PRINTS" id="PR00195">
    <property type="entry name" value="DYNAMIN"/>
</dbReference>
<dbReference type="GO" id="GO:0031623">
    <property type="term" value="P:receptor internalization"/>
    <property type="evidence" value="ECO:0007669"/>
    <property type="project" value="TreeGrafter"/>
</dbReference>
<organism evidence="6 7">
    <name type="scientific">Hermanssonia centrifuga</name>
    <dbReference type="NCBI Taxonomy" id="98765"/>
    <lineage>
        <taxon>Eukaryota</taxon>
        <taxon>Fungi</taxon>
        <taxon>Dikarya</taxon>
        <taxon>Basidiomycota</taxon>
        <taxon>Agaricomycotina</taxon>
        <taxon>Agaricomycetes</taxon>
        <taxon>Polyporales</taxon>
        <taxon>Meruliaceae</taxon>
        <taxon>Hermanssonia</taxon>
    </lineage>
</organism>
<feature type="compositionally biased region" description="Low complexity" evidence="3">
    <location>
        <begin position="595"/>
        <end position="617"/>
    </location>
</feature>
<dbReference type="InterPro" id="IPR001401">
    <property type="entry name" value="Dynamin_GTPase"/>
</dbReference>
<name>A0A2R6NVP9_9APHY</name>
<dbReference type="SMART" id="SM00053">
    <property type="entry name" value="DYNc"/>
    <property type="match status" value="1"/>
</dbReference>
<evidence type="ECO:0000259" key="5">
    <source>
        <dbReference type="PROSITE" id="PS51718"/>
    </source>
</evidence>
<comment type="caution">
    <text evidence="6">The sequence shown here is derived from an EMBL/GenBank/DDBJ whole genome shotgun (WGS) entry which is preliminary data.</text>
</comment>
<dbReference type="GO" id="GO:0008017">
    <property type="term" value="F:microtubule binding"/>
    <property type="evidence" value="ECO:0007669"/>
    <property type="project" value="TreeGrafter"/>
</dbReference>
<sequence length="783" mass="87791">MNKKALEEVPPRRVNNLDLMLGDFKFGPATINVPRDAGTCTRCPMELRISSSDRPWQCQISIRWEFTRDGTRNEQVKEEKFGKTITDKREVEIALRRAQAAILNPEVTPSKFATNSLEQLEWRQLPDRLLFSKNAVCLNLSGPGLTDIAFIDLPGLIQNAELETVTFVEDLVRSHIEGNCLILVTLPMSDDIENSRAARMAQQVDPTGIRTIGVLTKPDTLTKGAVKMKNLWLDVVEGRRYSLTHGYYCTRQPDDAERSNGITTGEAREAELNFFKKTAPWSGSAHHDRFGTDNLLADLSRLLLKMINQSLPKLQLEVSRQLTACTDKIAQLPPPITKEPSKYVFKKIAAFCREVQHYVDGDGGACQLVQDTRRVYHELKRNIRGSEPPFIPFADAAEAGSTDYTSRQLIWSEEEDEVVNINDYVVRRDDGFSRFIYLKDIRKHILDSLGRELPGNIPYSAKISLMATCRSSWENHSRRCFDTVVDTFDETLGTIIDVNFSKHMLFRAHILSMTKEFLDSIKESAWSHITGLLANEMAPFTQNGHYYQETKSKYLARYKDIKLGKLNIPQKPVHKRLKMTSGGVPDDSGVAQDNSLPSSSSKTGSSSSSSESSDSESPTAQTATNKPKTPLTSGRKRKAPKGKRKQCQTTPAKGKSTALPQTISSDELKAALVTLSVVVGRKVELSDLAKLNPVDFYEQELELMAERVIDLIPMAIDRSFLKTFAESLQEFLIEKLGLGTPNAQVRCASYLAEDAGTATTREELKAKKKRLEDVQEQLFNFGL</sequence>
<dbReference type="InterPro" id="IPR003130">
    <property type="entry name" value="GED"/>
</dbReference>
<dbReference type="OrthoDB" id="5061070at2759"/>
<feature type="compositionally biased region" description="Polar residues" evidence="3">
    <location>
        <begin position="618"/>
        <end position="632"/>
    </location>
</feature>
<dbReference type="SUPFAM" id="SSF52540">
    <property type="entry name" value="P-loop containing nucleoside triphosphate hydrolases"/>
    <property type="match status" value="1"/>
</dbReference>
<dbReference type="GO" id="GO:0005874">
    <property type="term" value="C:microtubule"/>
    <property type="evidence" value="ECO:0007669"/>
    <property type="project" value="TreeGrafter"/>
</dbReference>
<evidence type="ECO:0000313" key="7">
    <source>
        <dbReference type="Proteomes" id="UP000186601"/>
    </source>
</evidence>
<dbReference type="Pfam" id="PF02212">
    <property type="entry name" value="GED"/>
    <property type="match status" value="1"/>
</dbReference>
<dbReference type="InterPro" id="IPR027417">
    <property type="entry name" value="P-loop_NTPase"/>
</dbReference>
<dbReference type="Proteomes" id="UP000186601">
    <property type="component" value="Unassembled WGS sequence"/>
</dbReference>
<dbReference type="Gene3D" id="3.40.50.300">
    <property type="entry name" value="P-loop containing nucleotide triphosphate hydrolases"/>
    <property type="match status" value="1"/>
</dbReference>
<evidence type="ECO:0000256" key="2">
    <source>
        <dbReference type="ARBA" id="ARBA00023134"/>
    </source>
</evidence>
<evidence type="ECO:0000256" key="1">
    <source>
        <dbReference type="ARBA" id="ARBA00022741"/>
    </source>
</evidence>
<feature type="domain" description="Dynamin-type G" evidence="5">
    <location>
        <begin position="1"/>
        <end position="312"/>
    </location>
</feature>
<dbReference type="PROSITE" id="PS51718">
    <property type="entry name" value="G_DYNAMIN_2"/>
    <property type="match status" value="1"/>
</dbReference>
<dbReference type="InterPro" id="IPR020850">
    <property type="entry name" value="GED_dom"/>
</dbReference>
<dbReference type="AlphaFoldDB" id="A0A2R6NVP9"/>
<keyword evidence="7" id="KW-1185">Reference proteome</keyword>